<dbReference type="Pfam" id="PF01168">
    <property type="entry name" value="Ala_racemase_N"/>
    <property type="match status" value="1"/>
</dbReference>
<dbReference type="UniPathway" id="UPA00042">
    <property type="reaction ID" value="UER00497"/>
</dbReference>
<feature type="domain" description="Alanine racemase C-terminal" evidence="10">
    <location>
        <begin position="233"/>
        <end position="357"/>
    </location>
</feature>
<evidence type="ECO:0000313" key="12">
    <source>
        <dbReference type="Proteomes" id="UP000199345"/>
    </source>
</evidence>
<dbReference type="GO" id="GO:0030632">
    <property type="term" value="P:D-alanine biosynthetic process"/>
    <property type="evidence" value="ECO:0007669"/>
    <property type="project" value="UniProtKB-UniRule"/>
</dbReference>
<dbReference type="InterPro" id="IPR020622">
    <property type="entry name" value="Ala_racemase_pyridoxalP-BS"/>
</dbReference>
<dbReference type="Gene3D" id="3.20.20.10">
    <property type="entry name" value="Alanine racemase"/>
    <property type="match status" value="1"/>
</dbReference>
<evidence type="ECO:0000256" key="9">
    <source>
        <dbReference type="PIRSR" id="PIRSR600821-52"/>
    </source>
</evidence>
<dbReference type="SMART" id="SM01005">
    <property type="entry name" value="Ala_racemase_C"/>
    <property type="match status" value="1"/>
</dbReference>
<dbReference type="InterPro" id="IPR029066">
    <property type="entry name" value="PLP-binding_barrel"/>
</dbReference>
<dbReference type="PROSITE" id="PS00395">
    <property type="entry name" value="ALANINE_RACEMASE"/>
    <property type="match status" value="1"/>
</dbReference>
<dbReference type="SUPFAM" id="SSF50621">
    <property type="entry name" value="Alanine racemase C-terminal domain-like"/>
    <property type="match status" value="1"/>
</dbReference>
<keyword evidence="12" id="KW-1185">Reference proteome</keyword>
<keyword evidence="5 7" id="KW-0663">Pyridoxal phosphate</keyword>
<feature type="binding site" evidence="7 9">
    <location>
        <position position="129"/>
    </location>
    <ligand>
        <name>substrate</name>
    </ligand>
</feature>
<feature type="modified residue" description="N6-(pyridoxal phosphate)lysine" evidence="7 8">
    <location>
        <position position="35"/>
    </location>
</feature>
<dbReference type="Pfam" id="PF00842">
    <property type="entry name" value="Ala_racemase_C"/>
    <property type="match status" value="1"/>
</dbReference>
<dbReference type="Gene3D" id="2.40.37.10">
    <property type="entry name" value="Lyase, Ornithine Decarboxylase, Chain A, domain 1"/>
    <property type="match status" value="1"/>
</dbReference>
<dbReference type="InterPro" id="IPR011079">
    <property type="entry name" value="Ala_racemase_C"/>
</dbReference>
<dbReference type="PANTHER" id="PTHR30511">
    <property type="entry name" value="ALANINE RACEMASE"/>
    <property type="match status" value="1"/>
</dbReference>
<keyword evidence="6 7" id="KW-0413">Isomerase</keyword>
<evidence type="ECO:0000259" key="10">
    <source>
        <dbReference type="SMART" id="SM01005"/>
    </source>
</evidence>
<comment type="similarity">
    <text evidence="3 7">Belongs to the alanine racemase family.</text>
</comment>
<evidence type="ECO:0000256" key="5">
    <source>
        <dbReference type="ARBA" id="ARBA00022898"/>
    </source>
</evidence>
<organism evidence="11 12">
    <name type="scientific">Nitrosomonas marina</name>
    <dbReference type="NCBI Taxonomy" id="917"/>
    <lineage>
        <taxon>Bacteria</taxon>
        <taxon>Pseudomonadati</taxon>
        <taxon>Pseudomonadota</taxon>
        <taxon>Betaproteobacteria</taxon>
        <taxon>Nitrosomonadales</taxon>
        <taxon>Nitrosomonadaceae</taxon>
        <taxon>Nitrosomonas</taxon>
    </lineage>
</organism>
<dbReference type="GO" id="GO:0008784">
    <property type="term" value="F:alanine racemase activity"/>
    <property type="evidence" value="ECO:0007669"/>
    <property type="project" value="UniProtKB-UniRule"/>
</dbReference>
<feature type="active site" description="Proton acceptor; specific for D-alanine" evidence="7">
    <location>
        <position position="35"/>
    </location>
</feature>
<comment type="catalytic activity">
    <reaction evidence="1 7">
        <text>L-alanine = D-alanine</text>
        <dbReference type="Rhea" id="RHEA:20249"/>
        <dbReference type="ChEBI" id="CHEBI:57416"/>
        <dbReference type="ChEBI" id="CHEBI:57972"/>
        <dbReference type="EC" id="5.1.1.1"/>
    </reaction>
</comment>
<dbReference type="NCBIfam" id="TIGR00492">
    <property type="entry name" value="alr"/>
    <property type="match status" value="1"/>
</dbReference>
<dbReference type="FunFam" id="2.40.37.10:FF:000002">
    <property type="entry name" value="Alanine racemase"/>
    <property type="match status" value="1"/>
</dbReference>
<evidence type="ECO:0000313" key="11">
    <source>
        <dbReference type="EMBL" id="SET45296.1"/>
    </source>
</evidence>
<dbReference type="InterPro" id="IPR000821">
    <property type="entry name" value="Ala_racemase"/>
</dbReference>
<accession>A0A1I0EK20</accession>
<evidence type="ECO:0000256" key="3">
    <source>
        <dbReference type="ARBA" id="ARBA00007880"/>
    </source>
</evidence>
<dbReference type="InterPro" id="IPR009006">
    <property type="entry name" value="Ala_racemase/Decarboxylase_C"/>
</dbReference>
<feature type="active site" description="Proton acceptor; specific for L-alanine" evidence="7">
    <location>
        <position position="254"/>
    </location>
</feature>
<evidence type="ECO:0000256" key="6">
    <source>
        <dbReference type="ARBA" id="ARBA00023235"/>
    </source>
</evidence>
<comment type="cofactor">
    <cofactor evidence="2 7 8">
        <name>pyridoxal 5'-phosphate</name>
        <dbReference type="ChEBI" id="CHEBI:597326"/>
    </cofactor>
</comment>
<sequence length="373" mass="41137">MQRPIKAYIDLPALTHNLLITRHYAPNAKIMAIIKANAYGHGLLHTAHALRNADGFGLLELEAAICLREAGFRHPILLLEGFFSTRELALLEKYRLSTVIHHDEQLAMLTGCNHRELDIFLKINTGMNRLGFASERFPSIIKQLSGNPAVSQITLMTHFATADGTTDNTQFHKQLQVFDQITGLTAMPCTLANSAATIRYPEAHRDWVRPGLMLYGASPFAAHRGEDFKLKPVMSLTSKIIAIQHLKQGDIVGYGGNFQTDRPMRIGIVACGYADGYPRHAPTGTPVLVNDLRSRLIGKVSMDMLAVDLTELPNISINSTVTLWGNGLPVEDIARAADTISYELLCALPTRVELEISQEESQSSATRICVESK</sequence>
<reference evidence="12" key="1">
    <citation type="submission" date="2016-10" db="EMBL/GenBank/DDBJ databases">
        <authorList>
            <person name="Varghese N."/>
            <person name="Submissions S."/>
        </authorList>
    </citation>
    <scope>NUCLEOTIDE SEQUENCE [LARGE SCALE GENOMIC DNA]</scope>
    <source>
        <strain evidence="12">Nm71</strain>
    </source>
</reference>
<dbReference type="PRINTS" id="PR00992">
    <property type="entry name" value="ALARACEMASE"/>
</dbReference>
<evidence type="ECO:0000256" key="7">
    <source>
        <dbReference type="HAMAP-Rule" id="MF_01201"/>
    </source>
</evidence>
<protein>
    <recommendedName>
        <fullName evidence="4 7">Alanine racemase</fullName>
        <ecNumber evidence="4 7">5.1.1.1</ecNumber>
    </recommendedName>
</protein>
<dbReference type="EMBL" id="FOIA01000028">
    <property type="protein sequence ID" value="SET45296.1"/>
    <property type="molecule type" value="Genomic_DNA"/>
</dbReference>
<dbReference type="Proteomes" id="UP000199345">
    <property type="component" value="Unassembled WGS sequence"/>
</dbReference>
<dbReference type="HAMAP" id="MF_01201">
    <property type="entry name" value="Ala_racemase"/>
    <property type="match status" value="1"/>
</dbReference>
<dbReference type="FunFam" id="3.20.20.10:FF:000002">
    <property type="entry name" value="Alanine racemase"/>
    <property type="match status" value="1"/>
</dbReference>
<proteinExistence type="inferred from homology"/>
<dbReference type="OrthoDB" id="9813814at2"/>
<dbReference type="GO" id="GO:0030170">
    <property type="term" value="F:pyridoxal phosphate binding"/>
    <property type="evidence" value="ECO:0007669"/>
    <property type="project" value="UniProtKB-UniRule"/>
</dbReference>
<dbReference type="PANTHER" id="PTHR30511:SF0">
    <property type="entry name" value="ALANINE RACEMASE, CATABOLIC-RELATED"/>
    <property type="match status" value="1"/>
</dbReference>
<dbReference type="CDD" id="cd06827">
    <property type="entry name" value="PLPDE_III_AR_proteobact"/>
    <property type="match status" value="1"/>
</dbReference>
<dbReference type="GO" id="GO:0005829">
    <property type="term" value="C:cytosol"/>
    <property type="evidence" value="ECO:0007669"/>
    <property type="project" value="TreeGrafter"/>
</dbReference>
<evidence type="ECO:0000256" key="1">
    <source>
        <dbReference type="ARBA" id="ARBA00000316"/>
    </source>
</evidence>
<comment type="function">
    <text evidence="7">Catalyzes the interconversion of L-alanine and D-alanine. May also act on other amino acids.</text>
</comment>
<evidence type="ECO:0000256" key="4">
    <source>
        <dbReference type="ARBA" id="ARBA00013089"/>
    </source>
</evidence>
<comment type="pathway">
    <text evidence="7">Amino-acid biosynthesis; D-alanine biosynthesis; D-alanine from L-alanine: step 1/1.</text>
</comment>
<evidence type="ECO:0000256" key="8">
    <source>
        <dbReference type="PIRSR" id="PIRSR600821-50"/>
    </source>
</evidence>
<dbReference type="SUPFAM" id="SSF51419">
    <property type="entry name" value="PLP-binding barrel"/>
    <property type="match status" value="1"/>
</dbReference>
<gene>
    <name evidence="11" type="ORF">SAMN05216326_12810</name>
</gene>
<evidence type="ECO:0000256" key="2">
    <source>
        <dbReference type="ARBA" id="ARBA00001933"/>
    </source>
</evidence>
<dbReference type="RefSeq" id="WP_090660306.1">
    <property type="nucleotide sequence ID" value="NZ_FOIA01000028.1"/>
</dbReference>
<dbReference type="AlphaFoldDB" id="A0A1I0EK20"/>
<dbReference type="InterPro" id="IPR001608">
    <property type="entry name" value="Ala_racemase_N"/>
</dbReference>
<feature type="binding site" evidence="7 9">
    <location>
        <position position="302"/>
    </location>
    <ligand>
        <name>substrate</name>
    </ligand>
</feature>
<dbReference type="EC" id="5.1.1.1" evidence="4 7"/>
<name>A0A1I0EK20_9PROT</name>